<dbReference type="GO" id="GO:0005789">
    <property type="term" value="C:endoplasmic reticulum membrane"/>
    <property type="evidence" value="ECO:0007669"/>
    <property type="project" value="UniProtKB-SubCell"/>
</dbReference>
<dbReference type="PANTHER" id="PTHR13046">
    <property type="entry name" value="PROTEASE U48 CAAX PRENYL PROTEASE RCE1"/>
    <property type="match status" value="1"/>
</dbReference>
<keyword evidence="4 11" id="KW-0812">Transmembrane</keyword>
<evidence type="ECO:0000256" key="11">
    <source>
        <dbReference type="SAM" id="Phobius"/>
    </source>
</evidence>
<keyword evidence="3" id="KW-0645">Protease</keyword>
<feature type="transmembrane region" description="Helical" evidence="11">
    <location>
        <begin position="6"/>
        <end position="23"/>
    </location>
</feature>
<dbReference type="AlphaFoldDB" id="A0A642UPF4"/>
<keyword evidence="6" id="KW-0256">Endoplasmic reticulum</keyword>
<accession>A0A642UPF4</accession>
<dbReference type="OrthoDB" id="271604at2759"/>
<comment type="subcellular location">
    <subcellularLocation>
        <location evidence="1">Endoplasmic reticulum membrane</location>
        <topology evidence="1">Multi-pass membrane protein</topology>
    </subcellularLocation>
</comment>
<organism evidence="13 14">
    <name type="scientific">Diutina rugosa</name>
    <name type="common">Yeast</name>
    <name type="synonym">Candida rugosa</name>
    <dbReference type="NCBI Taxonomy" id="5481"/>
    <lineage>
        <taxon>Eukaryota</taxon>
        <taxon>Fungi</taxon>
        <taxon>Dikarya</taxon>
        <taxon>Ascomycota</taxon>
        <taxon>Saccharomycotina</taxon>
        <taxon>Pichiomycetes</taxon>
        <taxon>Debaryomycetaceae</taxon>
        <taxon>Diutina</taxon>
    </lineage>
</organism>
<gene>
    <name evidence="13" type="ORF">DIURU_002696</name>
</gene>
<evidence type="ECO:0000259" key="12">
    <source>
        <dbReference type="Pfam" id="PF02517"/>
    </source>
</evidence>
<evidence type="ECO:0000256" key="7">
    <source>
        <dbReference type="ARBA" id="ARBA00022989"/>
    </source>
</evidence>
<feature type="transmembrane region" description="Helical" evidence="11">
    <location>
        <begin position="245"/>
        <end position="266"/>
    </location>
</feature>
<dbReference type="GO" id="GO:0071586">
    <property type="term" value="P:CAAX-box protein processing"/>
    <property type="evidence" value="ECO:0007669"/>
    <property type="project" value="InterPro"/>
</dbReference>
<keyword evidence="7 11" id="KW-1133">Transmembrane helix</keyword>
<dbReference type="GeneID" id="54781347"/>
<evidence type="ECO:0000256" key="6">
    <source>
        <dbReference type="ARBA" id="ARBA00022824"/>
    </source>
</evidence>
<evidence type="ECO:0000256" key="8">
    <source>
        <dbReference type="ARBA" id="ARBA00023136"/>
    </source>
</evidence>
<comment type="caution">
    <text evidence="13">The sequence shown here is derived from an EMBL/GenBank/DDBJ whole genome shotgun (WGS) entry which is preliminary data.</text>
</comment>
<keyword evidence="5" id="KW-0378">Hydrolase</keyword>
<evidence type="ECO:0000256" key="1">
    <source>
        <dbReference type="ARBA" id="ARBA00004477"/>
    </source>
</evidence>
<dbReference type="InterPro" id="IPR003675">
    <property type="entry name" value="Rce1/LyrA-like_dom"/>
</dbReference>
<feature type="transmembrane region" description="Helical" evidence="11">
    <location>
        <begin position="92"/>
        <end position="109"/>
    </location>
</feature>
<dbReference type="Pfam" id="PF02517">
    <property type="entry name" value="Rce1-like"/>
    <property type="match status" value="1"/>
</dbReference>
<dbReference type="Proteomes" id="UP000449547">
    <property type="component" value="Unassembled WGS sequence"/>
</dbReference>
<feature type="transmembrane region" description="Helical" evidence="11">
    <location>
        <begin position="44"/>
        <end position="63"/>
    </location>
</feature>
<evidence type="ECO:0000313" key="14">
    <source>
        <dbReference type="Proteomes" id="UP000449547"/>
    </source>
</evidence>
<evidence type="ECO:0000256" key="5">
    <source>
        <dbReference type="ARBA" id="ARBA00022801"/>
    </source>
</evidence>
<dbReference type="InterPro" id="IPR039731">
    <property type="entry name" value="Rce1"/>
</dbReference>
<comment type="catalytic activity">
    <reaction evidence="9">
        <text>Hydrolyzes the peptide bond -P2-(S-farnesyl or geranylgeranyl)C-P1'-P2'-P3'-COOH where P1' and P2' are amino acids with aliphatic sidechains and P3' is any C-terminal residue.</text>
        <dbReference type="EC" id="3.4.26.1"/>
    </reaction>
</comment>
<proteinExistence type="inferred from homology"/>
<evidence type="ECO:0000256" key="3">
    <source>
        <dbReference type="ARBA" id="ARBA00022670"/>
    </source>
</evidence>
<dbReference type="OMA" id="HSFCNWC"/>
<reference evidence="13 14" key="1">
    <citation type="submission" date="2019-07" db="EMBL/GenBank/DDBJ databases">
        <title>Genome assembly of two rare yeast pathogens: Diutina rugosa and Trichomonascus ciferrii.</title>
        <authorList>
            <person name="Mixao V."/>
            <person name="Saus E."/>
            <person name="Hansen A."/>
            <person name="Lass-Flor C."/>
            <person name="Gabaldon T."/>
        </authorList>
    </citation>
    <scope>NUCLEOTIDE SEQUENCE [LARGE SCALE GENOMIC DNA]</scope>
    <source>
        <strain evidence="13 14">CBS 613</strain>
    </source>
</reference>
<dbReference type="GO" id="GO:0004222">
    <property type="term" value="F:metalloendopeptidase activity"/>
    <property type="evidence" value="ECO:0007669"/>
    <property type="project" value="InterPro"/>
</dbReference>
<dbReference type="EMBL" id="SWFT01000082">
    <property type="protein sequence ID" value="KAA8902800.1"/>
    <property type="molecule type" value="Genomic_DNA"/>
</dbReference>
<feature type="transmembrane region" description="Helical" evidence="11">
    <location>
        <begin position="190"/>
        <end position="214"/>
    </location>
</feature>
<evidence type="ECO:0000256" key="10">
    <source>
        <dbReference type="ARBA" id="ARBA00049729"/>
    </source>
</evidence>
<keyword evidence="14" id="KW-1185">Reference proteome</keyword>
<comment type="similarity">
    <text evidence="2">Belongs to the peptidase U48 family.</text>
</comment>
<dbReference type="RefSeq" id="XP_034012548.1">
    <property type="nucleotide sequence ID" value="XM_034155375.1"/>
</dbReference>
<dbReference type="PANTHER" id="PTHR13046:SF0">
    <property type="entry name" value="CAAX PRENYL PROTEASE 2"/>
    <property type="match status" value="1"/>
</dbReference>
<name>A0A642UPF4_DIURU</name>
<dbReference type="VEuPathDB" id="FungiDB:DIURU_002696"/>
<dbReference type="EC" id="3.4.26.1" evidence="10"/>
<keyword evidence="8 11" id="KW-0472">Membrane</keyword>
<evidence type="ECO:0000256" key="9">
    <source>
        <dbReference type="ARBA" id="ARBA00047280"/>
    </source>
</evidence>
<feature type="domain" description="CAAX prenyl protease 2/Lysostaphin resistance protein A-like" evidence="12">
    <location>
        <begin position="131"/>
        <end position="234"/>
    </location>
</feature>
<sequence>MLPTLLAALAGSSYVGAIYWSRSPEIKRRDRDDPRVIAHRIKRISAVCLVWLVLVPLTAPMSARSSVRSMGFIPGFTNNYSFTADVMGLLKAIRTIGALYLGTIFAYFYQSKLDVAAFIDDVYINFFTFQGYRDHIFAPLTEEFVYRSVVLTYLAKSSPVVVYASPLLFGLAHLHHAWEVRRHHPKMPWTIVWAQAAFQLVYTTVFGMLSTYFFRKYHHNVWTCVALHFLCNLLQFPPASVDGPLYANIIYYVLSVWGFARFVVLLRSA</sequence>
<evidence type="ECO:0000313" key="13">
    <source>
        <dbReference type="EMBL" id="KAA8902800.1"/>
    </source>
</evidence>
<evidence type="ECO:0000256" key="2">
    <source>
        <dbReference type="ARBA" id="ARBA00006897"/>
    </source>
</evidence>
<evidence type="ECO:0000256" key="4">
    <source>
        <dbReference type="ARBA" id="ARBA00022692"/>
    </source>
</evidence>
<protein>
    <recommendedName>
        <fullName evidence="10">intramembrane prenyl-peptidase Rce1</fullName>
        <ecNumber evidence="10">3.4.26.1</ecNumber>
    </recommendedName>
</protein>